<feature type="region of interest" description="Disordered" evidence="3">
    <location>
        <begin position="199"/>
        <end position="222"/>
    </location>
</feature>
<gene>
    <name evidence="4" type="ORF">AZE42_00222</name>
</gene>
<dbReference type="PANTHER" id="PTHR12214:SF0">
    <property type="entry name" value="LD29489P"/>
    <property type="match status" value="1"/>
</dbReference>
<feature type="region of interest" description="Disordered" evidence="3">
    <location>
        <begin position="1"/>
        <end position="74"/>
    </location>
</feature>
<accession>A0A1J8Q6C6</accession>
<dbReference type="Pfam" id="PF15458">
    <property type="entry name" value="NTR2"/>
    <property type="match status" value="1"/>
</dbReference>
<dbReference type="Proteomes" id="UP000183567">
    <property type="component" value="Unassembled WGS sequence"/>
</dbReference>
<dbReference type="STRING" id="180088.A0A1J8Q6C6"/>
<feature type="compositionally biased region" description="Polar residues" evidence="3">
    <location>
        <begin position="471"/>
        <end position="489"/>
    </location>
</feature>
<feature type="compositionally biased region" description="Basic residues" evidence="3">
    <location>
        <begin position="49"/>
        <end position="58"/>
    </location>
</feature>
<dbReference type="EMBL" id="LVVM01002157">
    <property type="protein sequence ID" value="OJA17214.1"/>
    <property type="molecule type" value="Genomic_DNA"/>
</dbReference>
<evidence type="ECO:0008006" key="6">
    <source>
        <dbReference type="Google" id="ProtNLM"/>
    </source>
</evidence>
<keyword evidence="2" id="KW-0539">Nucleus</keyword>
<evidence type="ECO:0000313" key="5">
    <source>
        <dbReference type="Proteomes" id="UP000183567"/>
    </source>
</evidence>
<proteinExistence type="predicted"/>
<dbReference type="AlphaFoldDB" id="A0A1J8Q6C6"/>
<evidence type="ECO:0000256" key="3">
    <source>
        <dbReference type="SAM" id="MobiDB-lite"/>
    </source>
</evidence>
<protein>
    <recommendedName>
        <fullName evidence="6">GCF C-terminal domain-containing protein</fullName>
    </recommendedName>
</protein>
<keyword evidence="5" id="KW-1185">Reference proteome</keyword>
<dbReference type="GO" id="GO:0000390">
    <property type="term" value="P:spliceosomal complex disassembly"/>
    <property type="evidence" value="ECO:0007669"/>
    <property type="project" value="InterPro"/>
</dbReference>
<dbReference type="InterPro" id="IPR012890">
    <property type="entry name" value="GCFC2-like"/>
</dbReference>
<dbReference type="InterPro" id="IPR028211">
    <property type="entry name" value="Ntr2"/>
</dbReference>
<reference evidence="4 5" key="1">
    <citation type="submission" date="2016-03" db="EMBL/GenBank/DDBJ databases">
        <title>Comparative genomics of the ectomycorrhizal sister species Rhizopogon vinicolor and Rhizopogon vesiculosus (Basidiomycota: Boletales) reveals a divergence of the mating type B locus.</title>
        <authorList>
            <person name="Mujic A.B."/>
            <person name="Kuo A."/>
            <person name="Tritt A."/>
            <person name="Lipzen A."/>
            <person name="Chen C."/>
            <person name="Johnson J."/>
            <person name="Sharma A."/>
            <person name="Barry K."/>
            <person name="Grigoriev I.V."/>
            <person name="Spatafora J.W."/>
        </authorList>
    </citation>
    <scope>NUCLEOTIDE SEQUENCE [LARGE SCALE GENOMIC DNA]</scope>
    <source>
        <strain evidence="4 5">AM-OR11-056</strain>
    </source>
</reference>
<name>A0A1J8Q6C6_9AGAM</name>
<dbReference type="OrthoDB" id="429427at2759"/>
<evidence type="ECO:0000256" key="2">
    <source>
        <dbReference type="ARBA" id="ARBA00023242"/>
    </source>
</evidence>
<dbReference type="GO" id="GO:0071008">
    <property type="term" value="C:U2-type post-mRNA release spliceosomal complex"/>
    <property type="evidence" value="ECO:0007669"/>
    <property type="project" value="InterPro"/>
</dbReference>
<evidence type="ECO:0000313" key="4">
    <source>
        <dbReference type="EMBL" id="OJA17214.1"/>
    </source>
</evidence>
<dbReference type="GO" id="GO:0003677">
    <property type="term" value="F:DNA binding"/>
    <property type="evidence" value="ECO:0007669"/>
    <property type="project" value="InterPro"/>
</dbReference>
<comment type="caution">
    <text evidence="4">The sequence shown here is derived from an EMBL/GenBank/DDBJ whole genome shotgun (WGS) entry which is preliminary data.</text>
</comment>
<sequence>MDSSSVIFKKSRPRPGQRAREKSPEDVSQTASGRAESTEESPFALASKLKNKAKRTKPKSTLSFGDDEEAGDGEVFPLKKSSLSQKLTLAAHPVNVLPVSLDQATISPRSNGTPVYDQAYLSELKASTPSSRRVAQVAEGYDANVSMDLGDITIEATETSFNVDTVIPSESSISSAKQRRERIRTQGTQDDFISLSVTKRDTVPQGPHPESRLMREEDELGEGDDEYAEYTSAQERIALGKKSRKIEASKRKDAMQDMIADAEEEDEETIEWEREQLRRGGSFPDGREASPAKQVYKPATIPASTAIPALGSAMERLSQSLIAITMSHATNLKAAASLVDEREQLDVRETELREMISKAEAKRSWFAAFKEWVESVATFLDEKFPKLEKLEDEHISVLKERSEMIARRRQADVQDDLSLIFGSLPTADEPEEVDDLGRIVPRANPAVVRRERRAARITRRLRRERERGTKSVGTQQNQEEGYSTDSSLPPSDAMDYQSAMERITSDGHNLLSDVRAADFRDPSLGLAKWFGEWRGRFGDSYTGAWGGLGLVGAWEFWVRLELLGWNPLETSQNIDEFSWCASLHEYSRLRGDEDEDRGPDVGPDGDLVSAMISTAIVPLICKQVEAGALDPYSAVDMRNMINLAEQVEASIGQDNHKFQMILKSVYSGFEHSISTSESLLAPFIALNRPIFDPEAITARRRLLRHASKFLDTLVQWRKYTGEILGIGELCVRHVNNIALPIAESGWDVGGEEITREMIAVLPVELIRALKAPLSALAS</sequence>
<comment type="subcellular location">
    <subcellularLocation>
        <location evidence="1">Nucleus</location>
    </subcellularLocation>
</comment>
<feature type="region of interest" description="Disordered" evidence="3">
    <location>
        <begin position="459"/>
        <end position="493"/>
    </location>
</feature>
<organism evidence="4 5">
    <name type="scientific">Rhizopogon vesiculosus</name>
    <dbReference type="NCBI Taxonomy" id="180088"/>
    <lineage>
        <taxon>Eukaryota</taxon>
        <taxon>Fungi</taxon>
        <taxon>Dikarya</taxon>
        <taxon>Basidiomycota</taxon>
        <taxon>Agaricomycotina</taxon>
        <taxon>Agaricomycetes</taxon>
        <taxon>Agaricomycetidae</taxon>
        <taxon>Boletales</taxon>
        <taxon>Suillineae</taxon>
        <taxon>Rhizopogonaceae</taxon>
        <taxon>Rhizopogon</taxon>
    </lineage>
</organism>
<dbReference type="PANTHER" id="PTHR12214">
    <property type="entry name" value="GC-RICH SEQUENCE DNA-BINDING FACTOR"/>
    <property type="match status" value="1"/>
</dbReference>
<evidence type="ECO:0000256" key="1">
    <source>
        <dbReference type="ARBA" id="ARBA00004123"/>
    </source>
</evidence>